<evidence type="ECO:0000313" key="3">
    <source>
        <dbReference type="EMBL" id="CAI9261239.1"/>
    </source>
</evidence>
<organism evidence="3 4">
    <name type="scientific">Lactuca saligna</name>
    <name type="common">Willowleaf lettuce</name>
    <dbReference type="NCBI Taxonomy" id="75948"/>
    <lineage>
        <taxon>Eukaryota</taxon>
        <taxon>Viridiplantae</taxon>
        <taxon>Streptophyta</taxon>
        <taxon>Embryophyta</taxon>
        <taxon>Tracheophyta</taxon>
        <taxon>Spermatophyta</taxon>
        <taxon>Magnoliopsida</taxon>
        <taxon>eudicotyledons</taxon>
        <taxon>Gunneridae</taxon>
        <taxon>Pentapetalae</taxon>
        <taxon>asterids</taxon>
        <taxon>campanulids</taxon>
        <taxon>Asterales</taxon>
        <taxon>Asteraceae</taxon>
        <taxon>Cichorioideae</taxon>
        <taxon>Cichorieae</taxon>
        <taxon>Lactucinae</taxon>
        <taxon>Lactuca</taxon>
    </lineage>
</organism>
<gene>
    <name evidence="3" type="ORF">LSALG_LOCUS2032</name>
</gene>
<feature type="domain" description="DUF4283" evidence="2">
    <location>
        <begin position="441"/>
        <end position="517"/>
    </location>
</feature>
<accession>A0AA35XZP0</accession>
<dbReference type="PANTHER" id="PTHR31286:SF99">
    <property type="entry name" value="DUF4283 DOMAIN-CONTAINING PROTEIN"/>
    <property type="match status" value="1"/>
</dbReference>
<dbReference type="EMBL" id="OX465086">
    <property type="protein sequence ID" value="CAI9261239.1"/>
    <property type="molecule type" value="Genomic_DNA"/>
</dbReference>
<evidence type="ECO:0000256" key="1">
    <source>
        <dbReference type="SAM" id="MobiDB-lite"/>
    </source>
</evidence>
<evidence type="ECO:0000259" key="2">
    <source>
        <dbReference type="Pfam" id="PF14111"/>
    </source>
</evidence>
<dbReference type="Proteomes" id="UP001177003">
    <property type="component" value="Chromosome 0"/>
</dbReference>
<name>A0AA35XZP0_LACSI</name>
<dbReference type="Pfam" id="PF14111">
    <property type="entry name" value="DUF4283"/>
    <property type="match status" value="1"/>
</dbReference>
<feature type="region of interest" description="Disordered" evidence="1">
    <location>
        <begin position="1"/>
        <end position="46"/>
    </location>
</feature>
<proteinExistence type="predicted"/>
<dbReference type="InterPro" id="IPR040256">
    <property type="entry name" value="At4g02000-like"/>
</dbReference>
<sequence length="632" mass="70930">MEGVPPDIEPDVIMSKKKKRKGAKSRNKQKTDIETPSGGGKEAIPIAIKSSDSPIVKEGEVLGSKASSINLSDDVAASSVVTPSISTSIKMEKRSFGDLVSLVHEFEKDITQFCSLGEKNSMLVFWNSLSASEKEGFVHGLRFTKRKYNNGNDSENSFEESIDNVKKLSSVSHRNDLLLRWKDLSNKKEMVFHKLCTSKVKKQVEANFGKNRIPFNSSSSLFPVSIEMKRSSELEASVGLKKVGDTIARVLPEGVPISEDNEPVIVNLEKKNNSMQHLAKVKKEKGNFEIDEMVSKQLEEVCNNIVYHFPSKFSHLDIVNNGEFKFNYVDEEIGGNDGKMVVDENVIMKENAKNLNGGLPISDVMLENAKPGIAQEKKDMQQPNSIGVDSIIGEKVSYAEKVSGKILNAANLISVIKKDPKLPDGVVEMSYGDILKGFSPFKTTLYGYFIDKHINFFFNFNKYAHNMWRKYGLEEVMVNDEGIYFFRFSSEHGMISVLEGGVWMIFESALVVRRWTTGNGTGLSHIAWEIGKPLDVDAHTAKMCQDHWGRPAFMRILIEMSASKDWLKEVQVYSSDLTTGERIISKCRVEYAWNPSKCSHYKVYGHKEPKCGILLAKQVREIDNNSKMGKNK</sequence>
<reference evidence="3" key="1">
    <citation type="submission" date="2023-04" db="EMBL/GenBank/DDBJ databases">
        <authorList>
            <person name="Vijverberg K."/>
            <person name="Xiong W."/>
            <person name="Schranz E."/>
        </authorList>
    </citation>
    <scope>NUCLEOTIDE SEQUENCE</scope>
</reference>
<protein>
    <recommendedName>
        <fullName evidence="2">DUF4283 domain-containing protein</fullName>
    </recommendedName>
</protein>
<evidence type="ECO:0000313" key="4">
    <source>
        <dbReference type="Proteomes" id="UP001177003"/>
    </source>
</evidence>
<keyword evidence="4" id="KW-1185">Reference proteome</keyword>
<dbReference type="PANTHER" id="PTHR31286">
    <property type="entry name" value="GLYCINE-RICH CELL WALL STRUCTURAL PROTEIN 1.8-LIKE"/>
    <property type="match status" value="1"/>
</dbReference>
<dbReference type="AlphaFoldDB" id="A0AA35XZP0"/>
<dbReference type="InterPro" id="IPR025558">
    <property type="entry name" value="DUF4283"/>
</dbReference>
<feature type="compositionally biased region" description="Basic residues" evidence="1">
    <location>
        <begin position="15"/>
        <end position="28"/>
    </location>
</feature>